<sequence>MLEWSSRREETGVKVRFGVSLGVDVGADALPGFVDQLESAGIDSLWFSELVYSPAIDPVVGMAVALARSRHLKVGTSVAVLPGRNPVLVAKQLTSLAALAPKRVLPVFGLRSALPVERDLFVVPEGRRAAVFDESLHLLRRVLCEDTVTFSGEFFSVRDATVLPKPAGLLDIWLGGSSPAGYRRIGAYGDGWLGSFLTPAEAREAVGQIRMAAAAAEREVPEDHYGINLAVGDGELPAPVRAAIRKRRPDLDPAELVAADWAQLHRLLDGYIAAGLIKFVIRPAGTISTEDFLDTFVKELLPRQN</sequence>
<dbReference type="Gene3D" id="3.20.20.30">
    <property type="entry name" value="Luciferase-like domain"/>
    <property type="match status" value="1"/>
</dbReference>
<gene>
    <name evidence="6" type="ORF">MPSYJ_34810</name>
</gene>
<keyword evidence="3" id="KW-0560">Oxidoreductase</keyword>
<dbReference type="GO" id="GO:0046306">
    <property type="term" value="P:alkanesulfonate catabolic process"/>
    <property type="evidence" value="ECO:0007669"/>
    <property type="project" value="TreeGrafter"/>
</dbReference>
<dbReference type="EMBL" id="AP022574">
    <property type="protein sequence ID" value="BBX70020.1"/>
    <property type="molecule type" value="Genomic_DNA"/>
</dbReference>
<dbReference type="AlphaFoldDB" id="A0A7I7MDZ0"/>
<dbReference type="InterPro" id="IPR011251">
    <property type="entry name" value="Luciferase-like_dom"/>
</dbReference>
<dbReference type="Proteomes" id="UP000466514">
    <property type="component" value="Chromosome"/>
</dbReference>
<keyword evidence="2" id="KW-0288">FMN</keyword>
<dbReference type="InterPro" id="IPR036661">
    <property type="entry name" value="Luciferase-like_sf"/>
</dbReference>
<feature type="domain" description="Luciferase-like" evidence="5">
    <location>
        <begin position="26"/>
        <end position="227"/>
    </location>
</feature>
<organism evidence="6 7">
    <name type="scientific">Mycolicibacterium psychrotolerans</name>
    <dbReference type="NCBI Taxonomy" id="216929"/>
    <lineage>
        <taxon>Bacteria</taxon>
        <taxon>Bacillati</taxon>
        <taxon>Actinomycetota</taxon>
        <taxon>Actinomycetes</taxon>
        <taxon>Mycobacteriales</taxon>
        <taxon>Mycobacteriaceae</taxon>
        <taxon>Mycolicibacterium</taxon>
    </lineage>
</organism>
<evidence type="ECO:0000256" key="2">
    <source>
        <dbReference type="ARBA" id="ARBA00022643"/>
    </source>
</evidence>
<proteinExistence type="predicted"/>
<reference evidence="6 7" key="1">
    <citation type="journal article" date="2019" name="Emerg. Microbes Infect.">
        <title>Comprehensive subspecies identification of 175 nontuberculous mycobacteria species based on 7547 genomic profiles.</title>
        <authorList>
            <person name="Matsumoto Y."/>
            <person name="Kinjo T."/>
            <person name="Motooka D."/>
            <person name="Nabeya D."/>
            <person name="Jung N."/>
            <person name="Uechi K."/>
            <person name="Horii T."/>
            <person name="Iida T."/>
            <person name="Fujita J."/>
            <person name="Nakamura S."/>
        </authorList>
    </citation>
    <scope>NUCLEOTIDE SEQUENCE [LARGE SCALE GENOMIC DNA]</scope>
    <source>
        <strain evidence="6 7">JCM 13323</strain>
    </source>
</reference>
<dbReference type="SUPFAM" id="SSF51679">
    <property type="entry name" value="Bacterial luciferase-like"/>
    <property type="match status" value="1"/>
</dbReference>
<dbReference type="InterPro" id="IPR022402">
    <property type="entry name" value="F420_OxRdatse_MSMEG3544_pred"/>
</dbReference>
<keyword evidence="4" id="KW-0503">Monooxygenase</keyword>
<dbReference type="KEGG" id="mpsc:MPSYJ_34810"/>
<keyword evidence="1" id="KW-0285">Flavoprotein</keyword>
<dbReference type="GO" id="GO:0008726">
    <property type="term" value="F:alkanesulfonate monooxygenase activity"/>
    <property type="evidence" value="ECO:0007669"/>
    <property type="project" value="TreeGrafter"/>
</dbReference>
<dbReference type="PANTHER" id="PTHR42847">
    <property type="entry name" value="ALKANESULFONATE MONOOXYGENASE"/>
    <property type="match status" value="1"/>
</dbReference>
<dbReference type="InterPro" id="IPR050172">
    <property type="entry name" value="SsuD_RutA_monooxygenase"/>
</dbReference>
<dbReference type="NCBIfam" id="TIGR03854">
    <property type="entry name" value="F420_MSMEG_3544"/>
    <property type="match status" value="1"/>
</dbReference>
<keyword evidence="7" id="KW-1185">Reference proteome</keyword>
<dbReference type="Pfam" id="PF00296">
    <property type="entry name" value="Bac_luciferase"/>
    <property type="match status" value="1"/>
</dbReference>
<evidence type="ECO:0000256" key="1">
    <source>
        <dbReference type="ARBA" id="ARBA00022630"/>
    </source>
</evidence>
<evidence type="ECO:0000313" key="7">
    <source>
        <dbReference type="Proteomes" id="UP000466514"/>
    </source>
</evidence>
<name>A0A7I7MDZ0_9MYCO</name>
<dbReference type="PANTHER" id="PTHR42847:SF4">
    <property type="entry name" value="ALKANESULFONATE MONOOXYGENASE-RELATED"/>
    <property type="match status" value="1"/>
</dbReference>
<evidence type="ECO:0000313" key="6">
    <source>
        <dbReference type="EMBL" id="BBX70020.1"/>
    </source>
</evidence>
<protein>
    <submittedName>
        <fullName evidence="6">LLM class F420-dependent oxidoreductase</fullName>
    </submittedName>
</protein>
<evidence type="ECO:0000259" key="5">
    <source>
        <dbReference type="Pfam" id="PF00296"/>
    </source>
</evidence>
<evidence type="ECO:0000256" key="3">
    <source>
        <dbReference type="ARBA" id="ARBA00023002"/>
    </source>
</evidence>
<accession>A0A7I7MDZ0</accession>
<evidence type="ECO:0000256" key="4">
    <source>
        <dbReference type="ARBA" id="ARBA00023033"/>
    </source>
</evidence>